<dbReference type="EMBL" id="CP006650">
    <property type="protein sequence ID" value="AGT09692.1"/>
    <property type="molecule type" value="Genomic_DNA"/>
</dbReference>
<dbReference type="RefSeq" id="WP_020951330.1">
    <property type="nucleotide sequence ID" value="NC_022041.1"/>
</dbReference>
<gene>
    <name evidence="2" type="ORF">JCM7686_2630</name>
</gene>
<accession>S5XWM3</accession>
<dbReference type="PATRIC" id="fig|1367847.3.peg.2632"/>
<dbReference type="KEGG" id="pami:JCM7686_2630"/>
<dbReference type="STRING" id="1367847.JCM7686_2630"/>
<proteinExistence type="predicted"/>
<feature type="region of interest" description="Disordered" evidence="1">
    <location>
        <begin position="48"/>
        <end position="68"/>
    </location>
</feature>
<dbReference type="OrthoDB" id="7779022at2"/>
<sequence length="68" mass="7351">MAKAVFHGEFHYSSRIRNAGWSVYPSPEPQYFPRELIDAAVAAGRATEVLPNASSSASRAGTGRKKAE</sequence>
<keyword evidence="3" id="KW-1185">Reference proteome</keyword>
<evidence type="ECO:0000256" key="1">
    <source>
        <dbReference type="SAM" id="MobiDB-lite"/>
    </source>
</evidence>
<dbReference type="AlphaFoldDB" id="S5XWM3"/>
<dbReference type="eggNOG" id="ENOG502ZT6H">
    <property type="taxonomic scope" value="Bacteria"/>
</dbReference>
<reference evidence="2 3" key="1">
    <citation type="journal article" date="2014" name="BMC Genomics">
        <title>Architecture and functions of a multipartite genome of the methylotrophic bacterium Paracoccus aminophilus JCM 7686, containing primary and secondary chromids.</title>
        <authorList>
            <person name="Dziewit L."/>
            <person name="Czarnecki J."/>
            <person name="Wibberg D."/>
            <person name="Radlinska M."/>
            <person name="Mrozek P."/>
            <person name="Szymczak M."/>
            <person name="Schluter A."/>
            <person name="Puhler A."/>
            <person name="Bartosik D."/>
        </authorList>
    </citation>
    <scope>NUCLEOTIDE SEQUENCE [LARGE SCALE GENOMIC DNA]</scope>
    <source>
        <strain evidence="2">JCM 7686</strain>
    </source>
</reference>
<organism evidence="2 3">
    <name type="scientific">Paracoccus aminophilus JCM 7686</name>
    <dbReference type="NCBI Taxonomy" id="1367847"/>
    <lineage>
        <taxon>Bacteria</taxon>
        <taxon>Pseudomonadati</taxon>
        <taxon>Pseudomonadota</taxon>
        <taxon>Alphaproteobacteria</taxon>
        <taxon>Rhodobacterales</taxon>
        <taxon>Paracoccaceae</taxon>
        <taxon>Paracoccus</taxon>
    </lineage>
</organism>
<name>S5XWM3_PARAH</name>
<dbReference type="HOGENOM" id="CLU_204605_0_0_5"/>
<protein>
    <submittedName>
        <fullName evidence="2">Uncharacterized protein</fullName>
    </submittedName>
</protein>
<dbReference type="Proteomes" id="UP000015480">
    <property type="component" value="Chromosome"/>
</dbReference>
<evidence type="ECO:0000313" key="2">
    <source>
        <dbReference type="EMBL" id="AGT09692.1"/>
    </source>
</evidence>
<evidence type="ECO:0000313" key="3">
    <source>
        <dbReference type="Proteomes" id="UP000015480"/>
    </source>
</evidence>